<feature type="domain" description="ACT" evidence="5">
    <location>
        <begin position="13"/>
        <end position="94"/>
    </location>
</feature>
<evidence type="ECO:0000313" key="6">
    <source>
        <dbReference type="EMBL" id="GGZ23493.1"/>
    </source>
</evidence>
<dbReference type="InterPro" id="IPR036477">
    <property type="entry name" value="Formyl_transf_N_sf"/>
</dbReference>
<dbReference type="InterPro" id="IPR045865">
    <property type="entry name" value="ACT-like_dom_sf"/>
</dbReference>
<gene>
    <name evidence="3 6" type="primary">purU</name>
    <name evidence="6" type="ORF">GCM10011273_05640</name>
</gene>
<accession>A0A918UN12</accession>
<dbReference type="GO" id="GO:0006189">
    <property type="term" value="P:'de novo' IMP biosynthetic process"/>
    <property type="evidence" value="ECO:0007669"/>
    <property type="project" value="UniProtKB-UniRule"/>
</dbReference>
<dbReference type="PIRSF" id="PIRSF036480">
    <property type="entry name" value="FormyFH4_hydr"/>
    <property type="match status" value="1"/>
</dbReference>
<sequence length="292" mass="33090">MPDTTFFDPSHYVLIIKCPDTRGIVAAVSGYLNDNDISIVESNQFNDAQGDTFYVRVVFRQAGGRMPPMQILEEGFKPIAHRFAMEWKIHNLSVKPKVLIAVSKFGHCLYELLHRWRAGLLPVDIAAVVSNHEDMRSFVEWNGLAYVHLPITKDTKAEQEAQFLKLIDDHNVDLVVLARYMQILSDEMSRKLDGRCINIHHSFLPSFKGAKPYHQAHQRGVKIIGATAHYVTSDLDEGPIIEQDVQRVHHGHTPEQLVAIGQDIEARVLARAVTWHSERRVIINGSKTVVFS</sequence>
<feature type="active site" evidence="3">
    <location>
        <position position="236"/>
    </location>
</feature>
<dbReference type="CDD" id="cd08648">
    <property type="entry name" value="FMT_core_Formyl-FH4-Hydrolase_C"/>
    <property type="match status" value="1"/>
</dbReference>
<comment type="similarity">
    <text evidence="3">Belongs to the PurU family.</text>
</comment>
<dbReference type="PROSITE" id="PS51671">
    <property type="entry name" value="ACT"/>
    <property type="match status" value="1"/>
</dbReference>
<evidence type="ECO:0000313" key="7">
    <source>
        <dbReference type="Proteomes" id="UP000662572"/>
    </source>
</evidence>
<dbReference type="Pfam" id="PF00551">
    <property type="entry name" value="Formyl_trans_N"/>
    <property type="match status" value="1"/>
</dbReference>
<dbReference type="CDD" id="cd04875">
    <property type="entry name" value="ACT_F4HF-DF"/>
    <property type="match status" value="1"/>
</dbReference>
<comment type="catalytic activity">
    <reaction evidence="3">
        <text>(6R)-10-formyltetrahydrofolate + H2O = (6S)-5,6,7,8-tetrahydrofolate + formate + H(+)</text>
        <dbReference type="Rhea" id="RHEA:19833"/>
        <dbReference type="ChEBI" id="CHEBI:15377"/>
        <dbReference type="ChEBI" id="CHEBI:15378"/>
        <dbReference type="ChEBI" id="CHEBI:15740"/>
        <dbReference type="ChEBI" id="CHEBI:57453"/>
        <dbReference type="ChEBI" id="CHEBI:195366"/>
        <dbReference type="EC" id="3.5.1.10"/>
    </reaction>
</comment>
<dbReference type="AlphaFoldDB" id="A0A918UN12"/>
<dbReference type="HAMAP" id="MF_01927">
    <property type="entry name" value="PurU"/>
    <property type="match status" value="1"/>
</dbReference>
<evidence type="ECO:0000256" key="1">
    <source>
        <dbReference type="ARBA" id="ARBA00022563"/>
    </source>
</evidence>
<evidence type="ECO:0000259" key="5">
    <source>
        <dbReference type="PROSITE" id="PS51671"/>
    </source>
</evidence>
<evidence type="ECO:0000256" key="4">
    <source>
        <dbReference type="NCBIfam" id="TIGR00655"/>
    </source>
</evidence>
<dbReference type="Gene3D" id="3.30.70.260">
    <property type="match status" value="1"/>
</dbReference>
<dbReference type="EC" id="3.5.1.10" evidence="3 4"/>
<dbReference type="PANTHER" id="PTHR42706">
    <property type="entry name" value="FORMYLTETRAHYDROFOLATE DEFORMYLASE"/>
    <property type="match status" value="1"/>
</dbReference>
<comment type="function">
    <text evidence="3">Catalyzes the hydrolysis of 10-formyltetrahydrofolate (formyl-FH4) to formate and tetrahydrofolate (FH4).</text>
</comment>
<name>A0A918UN12_9CAUL</name>
<dbReference type="PANTHER" id="PTHR42706:SF1">
    <property type="entry name" value="FORMYLTETRAHYDROFOLATE DEFORMYLASE 2, MITOCHONDRIAL"/>
    <property type="match status" value="1"/>
</dbReference>
<dbReference type="SUPFAM" id="SSF53328">
    <property type="entry name" value="Formyltransferase"/>
    <property type="match status" value="1"/>
</dbReference>
<dbReference type="SUPFAM" id="SSF55021">
    <property type="entry name" value="ACT-like"/>
    <property type="match status" value="1"/>
</dbReference>
<dbReference type="InterPro" id="IPR044074">
    <property type="entry name" value="PurU_ACT"/>
</dbReference>
<keyword evidence="2 3" id="KW-0378">Hydrolase</keyword>
<dbReference type="GO" id="GO:0008864">
    <property type="term" value="F:formyltetrahydrofolate deformylase activity"/>
    <property type="evidence" value="ECO:0007669"/>
    <property type="project" value="UniProtKB-UniRule"/>
</dbReference>
<keyword evidence="3" id="KW-0658">Purine biosynthesis</keyword>
<dbReference type="InterPro" id="IPR002912">
    <property type="entry name" value="ACT_dom"/>
</dbReference>
<proteinExistence type="inferred from homology"/>
<dbReference type="NCBIfam" id="TIGR00655">
    <property type="entry name" value="PurU"/>
    <property type="match status" value="1"/>
</dbReference>
<dbReference type="PRINTS" id="PR01575">
    <property type="entry name" value="FFH4HYDRLASE"/>
</dbReference>
<keyword evidence="1 3" id="KW-0554">One-carbon metabolism</keyword>
<organism evidence="6 7">
    <name type="scientific">Asticcacaulis endophyticus</name>
    <dbReference type="NCBI Taxonomy" id="1395890"/>
    <lineage>
        <taxon>Bacteria</taxon>
        <taxon>Pseudomonadati</taxon>
        <taxon>Pseudomonadota</taxon>
        <taxon>Alphaproteobacteria</taxon>
        <taxon>Caulobacterales</taxon>
        <taxon>Caulobacteraceae</taxon>
        <taxon>Asticcacaulis</taxon>
    </lineage>
</organism>
<keyword evidence="7" id="KW-1185">Reference proteome</keyword>
<dbReference type="EMBL" id="BMZB01000001">
    <property type="protein sequence ID" value="GGZ23493.1"/>
    <property type="molecule type" value="Genomic_DNA"/>
</dbReference>
<comment type="caution">
    <text evidence="6">The sequence shown here is derived from an EMBL/GenBank/DDBJ whole genome shotgun (WGS) entry which is preliminary data.</text>
</comment>
<dbReference type="InterPro" id="IPR004810">
    <property type="entry name" value="PurU"/>
</dbReference>
<dbReference type="GO" id="GO:0006730">
    <property type="term" value="P:one-carbon metabolic process"/>
    <property type="evidence" value="ECO:0007669"/>
    <property type="project" value="UniProtKB-KW"/>
</dbReference>
<dbReference type="NCBIfam" id="NF004684">
    <property type="entry name" value="PRK06027.1"/>
    <property type="match status" value="1"/>
</dbReference>
<reference evidence="6" key="2">
    <citation type="submission" date="2020-09" db="EMBL/GenBank/DDBJ databases">
        <authorList>
            <person name="Sun Q."/>
            <person name="Kim S."/>
        </authorList>
    </citation>
    <scope>NUCLEOTIDE SEQUENCE</scope>
    <source>
        <strain evidence="6">KCTC 32296</strain>
    </source>
</reference>
<dbReference type="InterPro" id="IPR041729">
    <property type="entry name" value="Formyl-FH4-Hydrolase_C"/>
</dbReference>
<reference evidence="6" key="1">
    <citation type="journal article" date="2014" name="Int. J. Syst. Evol. Microbiol.">
        <title>Complete genome sequence of Corynebacterium casei LMG S-19264T (=DSM 44701T), isolated from a smear-ripened cheese.</title>
        <authorList>
            <consortium name="US DOE Joint Genome Institute (JGI-PGF)"/>
            <person name="Walter F."/>
            <person name="Albersmeier A."/>
            <person name="Kalinowski J."/>
            <person name="Ruckert C."/>
        </authorList>
    </citation>
    <scope>NUCLEOTIDE SEQUENCE</scope>
    <source>
        <strain evidence="6">KCTC 32296</strain>
    </source>
</reference>
<dbReference type="Gene3D" id="3.40.50.170">
    <property type="entry name" value="Formyl transferase, N-terminal domain"/>
    <property type="match status" value="1"/>
</dbReference>
<protein>
    <recommendedName>
        <fullName evidence="3 4">Formyltetrahydrofolate deformylase</fullName>
        <ecNumber evidence="3 4">3.5.1.10</ecNumber>
    </recommendedName>
    <alternativeName>
        <fullName evidence="3">Formyl-FH(4) hydrolase</fullName>
    </alternativeName>
</protein>
<dbReference type="InterPro" id="IPR002376">
    <property type="entry name" value="Formyl_transf_N"/>
</dbReference>
<evidence type="ECO:0000256" key="2">
    <source>
        <dbReference type="ARBA" id="ARBA00022801"/>
    </source>
</evidence>
<dbReference type="Proteomes" id="UP000662572">
    <property type="component" value="Unassembled WGS sequence"/>
</dbReference>
<dbReference type="RefSeq" id="WP_189484839.1">
    <property type="nucleotide sequence ID" value="NZ_BMZB01000001.1"/>
</dbReference>
<evidence type="ECO:0000256" key="3">
    <source>
        <dbReference type="HAMAP-Rule" id="MF_01927"/>
    </source>
</evidence>
<comment type="pathway">
    <text evidence="3">Purine metabolism; IMP biosynthesis via de novo pathway; formate from 10-formyl-5,6,7,8-tetrahydrofolate: step 1/1.</text>
</comment>